<feature type="signal peptide" evidence="3">
    <location>
        <begin position="1"/>
        <end position="22"/>
    </location>
</feature>
<dbReference type="InterPro" id="IPR050493">
    <property type="entry name" value="FAD-dep_Monooxygenase_BioMet"/>
</dbReference>
<dbReference type="PROSITE" id="PS51257">
    <property type="entry name" value="PROKAR_LIPOPROTEIN"/>
    <property type="match status" value="1"/>
</dbReference>
<sequence length="414" mass="44130">MTRAARIAVVGGSIAGCAGALAAAEAAPQASVVVFERSAGALRDRGAGIAIHRDRFAELAAAGFLDASLPGFHAESRRWYTREGAAEVPAMGKPLAAHPFPFTSHNWGQLYRYLRERLPERVEYRPDTRIVEVKPTPSGAELTLADGGSESFDLVLGADGYRSVVREAMFPGITPEYAGYLCWRGLGDMNRIKGLPEEAFFTVGIATGHLIAYPIPADEDGGTRLNWALFSTVPPELTPDFTTATSLPPGAVSESLLDHLETLISTQLPPFWADAVRTTAREDVFIQPMYDLQAPAFAQGRLLLIGDSGAVSRPHAAAGALKALQDAAALADLWRQTPDATDVAGLDGLDGLARRYDAVRRPAGHAVVALSRRIGQAQVRQVPDWAAFGEAELSAWQAALTQAPDGTIMGGRPL</sequence>
<keyword evidence="1" id="KW-0560">Oxidoreductase</keyword>
<keyword evidence="5" id="KW-1185">Reference proteome</keyword>
<name>A0ABP5CR94_9ACTN</name>
<keyword evidence="3" id="KW-0732">Signal</keyword>
<accession>A0ABP5CR94</accession>
<comment type="caution">
    <text evidence="4">The sequence shown here is derived from an EMBL/GenBank/DDBJ whole genome shotgun (WGS) entry which is preliminary data.</text>
</comment>
<evidence type="ECO:0000313" key="4">
    <source>
        <dbReference type="EMBL" id="GAA1967079.1"/>
    </source>
</evidence>
<proteinExistence type="predicted"/>
<dbReference type="SUPFAM" id="SSF51905">
    <property type="entry name" value="FAD/NAD(P)-binding domain"/>
    <property type="match status" value="1"/>
</dbReference>
<dbReference type="Proteomes" id="UP001499854">
    <property type="component" value="Unassembled WGS sequence"/>
</dbReference>
<dbReference type="Gene3D" id="3.50.50.60">
    <property type="entry name" value="FAD/NAD(P)-binding domain"/>
    <property type="match status" value="1"/>
</dbReference>
<dbReference type="Gene3D" id="3.30.9.30">
    <property type="match status" value="1"/>
</dbReference>
<keyword evidence="2" id="KW-0503">Monooxygenase</keyword>
<dbReference type="PRINTS" id="PR00420">
    <property type="entry name" value="RNGMNOXGNASE"/>
</dbReference>
<evidence type="ECO:0000313" key="5">
    <source>
        <dbReference type="Proteomes" id="UP001499854"/>
    </source>
</evidence>
<protein>
    <submittedName>
        <fullName evidence="4">FAD binding domain-containing protein</fullName>
    </submittedName>
</protein>
<reference evidence="5" key="1">
    <citation type="journal article" date="2019" name="Int. J. Syst. Evol. Microbiol.">
        <title>The Global Catalogue of Microorganisms (GCM) 10K type strain sequencing project: providing services to taxonomists for standard genome sequencing and annotation.</title>
        <authorList>
            <consortium name="The Broad Institute Genomics Platform"/>
            <consortium name="The Broad Institute Genome Sequencing Center for Infectious Disease"/>
            <person name="Wu L."/>
            <person name="Ma J."/>
        </authorList>
    </citation>
    <scope>NUCLEOTIDE SEQUENCE [LARGE SCALE GENOMIC DNA]</scope>
    <source>
        <strain evidence="5">JCM 16013</strain>
    </source>
</reference>
<evidence type="ECO:0000256" key="2">
    <source>
        <dbReference type="ARBA" id="ARBA00023033"/>
    </source>
</evidence>
<gene>
    <name evidence="4" type="ORF">GCM10009838_26380</name>
</gene>
<dbReference type="InterPro" id="IPR036188">
    <property type="entry name" value="FAD/NAD-bd_sf"/>
</dbReference>
<dbReference type="SUPFAM" id="SSF54373">
    <property type="entry name" value="FAD-linked reductases, C-terminal domain"/>
    <property type="match status" value="1"/>
</dbReference>
<organism evidence="4 5">
    <name type="scientific">Catenulispora subtropica</name>
    <dbReference type="NCBI Taxonomy" id="450798"/>
    <lineage>
        <taxon>Bacteria</taxon>
        <taxon>Bacillati</taxon>
        <taxon>Actinomycetota</taxon>
        <taxon>Actinomycetes</taxon>
        <taxon>Catenulisporales</taxon>
        <taxon>Catenulisporaceae</taxon>
        <taxon>Catenulispora</taxon>
    </lineage>
</organism>
<dbReference type="PANTHER" id="PTHR13789">
    <property type="entry name" value="MONOOXYGENASE"/>
    <property type="match status" value="1"/>
</dbReference>
<dbReference type="PANTHER" id="PTHR13789:SF309">
    <property type="entry name" value="PUTATIVE (AFU_ORTHOLOGUE AFUA_6G14510)-RELATED"/>
    <property type="match status" value="1"/>
</dbReference>
<evidence type="ECO:0000256" key="1">
    <source>
        <dbReference type="ARBA" id="ARBA00023002"/>
    </source>
</evidence>
<evidence type="ECO:0000256" key="3">
    <source>
        <dbReference type="SAM" id="SignalP"/>
    </source>
</evidence>
<dbReference type="EMBL" id="BAAAQM010000012">
    <property type="protein sequence ID" value="GAA1967079.1"/>
    <property type="molecule type" value="Genomic_DNA"/>
</dbReference>
<dbReference type="RefSeq" id="WP_344657265.1">
    <property type="nucleotide sequence ID" value="NZ_BAAAQM010000012.1"/>
</dbReference>
<feature type="chain" id="PRO_5046374717" evidence="3">
    <location>
        <begin position="23"/>
        <end position="414"/>
    </location>
</feature>